<dbReference type="EMBL" id="JBHUMP010000003">
    <property type="protein sequence ID" value="MFD2739018.1"/>
    <property type="molecule type" value="Genomic_DNA"/>
</dbReference>
<dbReference type="RefSeq" id="WP_386372249.1">
    <property type="nucleotide sequence ID" value="NZ_JBHUMP010000003.1"/>
</dbReference>
<evidence type="ECO:0000313" key="3">
    <source>
        <dbReference type="Proteomes" id="UP001597474"/>
    </source>
</evidence>
<keyword evidence="1" id="KW-0732">Signal</keyword>
<sequence>MRRAACALAAAGLTALLAPGAGQASQCRQALALALDVSGSVDAREYRLQSTGLAAALADARVRRRLLAMPEAAVRLMIYEWSGPGDHAVLLPWTEIADPVQIDHIRQQLLATERRDASPGTALGLAMGFGIAQLDRQAGCWKRTLDISGDGQSNLGPRPRDVRLLLGGNEGITINALVIGAQAPGLADRHQSEISALSAYFKAEVIHGPDAFVQAAVGYEDYAEAMALKLLRELDGLVVSEARGAGQ</sequence>
<organism evidence="2 3">
    <name type="scientific">Sulfitobacter aestuarii</name>
    <dbReference type="NCBI Taxonomy" id="2161676"/>
    <lineage>
        <taxon>Bacteria</taxon>
        <taxon>Pseudomonadati</taxon>
        <taxon>Pseudomonadota</taxon>
        <taxon>Alphaproteobacteria</taxon>
        <taxon>Rhodobacterales</taxon>
        <taxon>Roseobacteraceae</taxon>
        <taxon>Sulfitobacter</taxon>
    </lineage>
</organism>
<dbReference type="Proteomes" id="UP001597474">
    <property type="component" value="Unassembled WGS sequence"/>
</dbReference>
<dbReference type="Gene3D" id="3.40.50.410">
    <property type="entry name" value="von Willebrand factor, type A domain"/>
    <property type="match status" value="1"/>
</dbReference>
<dbReference type="InterPro" id="IPR010607">
    <property type="entry name" value="DUF1194"/>
</dbReference>
<evidence type="ECO:0000256" key="1">
    <source>
        <dbReference type="SAM" id="SignalP"/>
    </source>
</evidence>
<proteinExistence type="predicted"/>
<evidence type="ECO:0000313" key="2">
    <source>
        <dbReference type="EMBL" id="MFD2739018.1"/>
    </source>
</evidence>
<gene>
    <name evidence="2" type="ORF">ACFSUD_05525</name>
</gene>
<feature type="signal peptide" evidence="1">
    <location>
        <begin position="1"/>
        <end position="24"/>
    </location>
</feature>
<name>A0ABW5TZD4_9RHOB</name>
<comment type="caution">
    <text evidence="2">The sequence shown here is derived from an EMBL/GenBank/DDBJ whole genome shotgun (WGS) entry which is preliminary data.</text>
</comment>
<accession>A0ABW5TZD4</accession>
<feature type="chain" id="PRO_5046559025" evidence="1">
    <location>
        <begin position="25"/>
        <end position="247"/>
    </location>
</feature>
<dbReference type="Pfam" id="PF06707">
    <property type="entry name" value="DUF1194"/>
    <property type="match status" value="1"/>
</dbReference>
<reference evidence="3" key="1">
    <citation type="journal article" date="2019" name="Int. J. Syst. Evol. Microbiol.">
        <title>The Global Catalogue of Microorganisms (GCM) 10K type strain sequencing project: providing services to taxonomists for standard genome sequencing and annotation.</title>
        <authorList>
            <consortium name="The Broad Institute Genomics Platform"/>
            <consortium name="The Broad Institute Genome Sequencing Center for Infectious Disease"/>
            <person name="Wu L."/>
            <person name="Ma J."/>
        </authorList>
    </citation>
    <scope>NUCLEOTIDE SEQUENCE [LARGE SCALE GENOMIC DNA]</scope>
    <source>
        <strain evidence="3">TISTR 2562</strain>
    </source>
</reference>
<protein>
    <submittedName>
        <fullName evidence="2">DUF1194 domain-containing protein</fullName>
    </submittedName>
</protein>
<dbReference type="InterPro" id="IPR036465">
    <property type="entry name" value="vWFA_dom_sf"/>
</dbReference>
<dbReference type="SUPFAM" id="SSF53300">
    <property type="entry name" value="vWA-like"/>
    <property type="match status" value="1"/>
</dbReference>
<keyword evidence="3" id="KW-1185">Reference proteome</keyword>